<feature type="domain" description="Response regulatory" evidence="6">
    <location>
        <begin position="2"/>
        <end position="118"/>
    </location>
</feature>
<dbReference type="Pfam" id="PF00072">
    <property type="entry name" value="Response_reg"/>
    <property type="match status" value="1"/>
</dbReference>
<dbReference type="SUPFAM" id="SSF52172">
    <property type="entry name" value="CheY-like"/>
    <property type="match status" value="1"/>
</dbReference>
<feature type="domain" description="OmpR/PhoB-type" evidence="7">
    <location>
        <begin position="127"/>
        <end position="226"/>
    </location>
</feature>
<dbReference type="InterPro" id="IPR001789">
    <property type="entry name" value="Sig_transdc_resp-reg_receiver"/>
</dbReference>
<protein>
    <submittedName>
        <fullName evidence="8">Response regulator receiver</fullName>
    </submittedName>
</protein>
<evidence type="ECO:0000256" key="4">
    <source>
        <dbReference type="PROSITE-ProRule" id="PRU00169"/>
    </source>
</evidence>
<dbReference type="EMBL" id="CP000282">
    <property type="protein sequence ID" value="ABD79847.1"/>
    <property type="molecule type" value="Genomic_DNA"/>
</dbReference>
<dbReference type="SMART" id="SM00448">
    <property type="entry name" value="REC"/>
    <property type="match status" value="1"/>
</dbReference>
<evidence type="ECO:0000256" key="5">
    <source>
        <dbReference type="PROSITE-ProRule" id="PRU01091"/>
    </source>
</evidence>
<dbReference type="CDD" id="cd17574">
    <property type="entry name" value="REC_OmpR"/>
    <property type="match status" value="1"/>
</dbReference>
<dbReference type="GO" id="GO:0000156">
    <property type="term" value="F:phosphorelay response regulator activity"/>
    <property type="evidence" value="ECO:0007669"/>
    <property type="project" value="TreeGrafter"/>
</dbReference>
<gene>
    <name evidence="8" type="ordered locus">Sde_0583</name>
</gene>
<keyword evidence="3 5" id="KW-0238">DNA-binding</keyword>
<dbReference type="GO" id="GO:0005829">
    <property type="term" value="C:cytosol"/>
    <property type="evidence" value="ECO:0007669"/>
    <property type="project" value="TreeGrafter"/>
</dbReference>
<accession>Q21N82</accession>
<dbReference type="PROSITE" id="PS51755">
    <property type="entry name" value="OMPR_PHOB"/>
    <property type="match status" value="1"/>
</dbReference>
<evidence type="ECO:0000259" key="7">
    <source>
        <dbReference type="PROSITE" id="PS51755"/>
    </source>
</evidence>
<keyword evidence="9" id="KW-1185">Reference proteome</keyword>
<dbReference type="SMART" id="SM00862">
    <property type="entry name" value="Trans_reg_C"/>
    <property type="match status" value="1"/>
</dbReference>
<dbReference type="CDD" id="cd00383">
    <property type="entry name" value="trans_reg_C"/>
    <property type="match status" value="1"/>
</dbReference>
<dbReference type="OrthoDB" id="9802426at2"/>
<dbReference type="InterPro" id="IPR036388">
    <property type="entry name" value="WH-like_DNA-bd_sf"/>
</dbReference>
<dbReference type="Gene3D" id="1.10.10.10">
    <property type="entry name" value="Winged helix-like DNA-binding domain superfamily/Winged helix DNA-binding domain"/>
    <property type="match status" value="1"/>
</dbReference>
<evidence type="ECO:0000313" key="9">
    <source>
        <dbReference type="Proteomes" id="UP000001947"/>
    </source>
</evidence>
<keyword evidence="1 4" id="KW-0597">Phosphoprotein</keyword>
<keyword evidence="2" id="KW-0902">Two-component regulatory system</keyword>
<dbReference type="AlphaFoldDB" id="Q21N82"/>
<dbReference type="Gene3D" id="3.40.50.2300">
    <property type="match status" value="1"/>
</dbReference>
<dbReference type="GO" id="GO:0000976">
    <property type="term" value="F:transcription cis-regulatory region binding"/>
    <property type="evidence" value="ECO:0007669"/>
    <property type="project" value="TreeGrafter"/>
</dbReference>
<proteinExistence type="predicted"/>
<dbReference type="PANTHER" id="PTHR48111:SF40">
    <property type="entry name" value="PHOSPHATE REGULON TRANSCRIPTIONAL REGULATORY PROTEIN PHOB"/>
    <property type="match status" value="1"/>
</dbReference>
<organism evidence="8 9">
    <name type="scientific">Saccharophagus degradans (strain 2-40 / ATCC 43961 / DSM 17024)</name>
    <dbReference type="NCBI Taxonomy" id="203122"/>
    <lineage>
        <taxon>Bacteria</taxon>
        <taxon>Pseudomonadati</taxon>
        <taxon>Pseudomonadota</taxon>
        <taxon>Gammaproteobacteria</taxon>
        <taxon>Cellvibrionales</taxon>
        <taxon>Cellvibrionaceae</taxon>
        <taxon>Saccharophagus</taxon>
    </lineage>
</organism>
<dbReference type="InterPro" id="IPR039420">
    <property type="entry name" value="WalR-like"/>
</dbReference>
<dbReference type="Proteomes" id="UP000001947">
    <property type="component" value="Chromosome"/>
</dbReference>
<dbReference type="HOGENOM" id="CLU_000445_30_3_6"/>
<feature type="DNA-binding region" description="OmpR/PhoB-type" evidence="5">
    <location>
        <begin position="127"/>
        <end position="226"/>
    </location>
</feature>
<name>Q21N82_SACD2</name>
<dbReference type="eggNOG" id="COG0745">
    <property type="taxonomic scope" value="Bacteria"/>
</dbReference>
<dbReference type="KEGG" id="sde:Sde_0583"/>
<sequence>MNIVLLEDDPQQAELVTQWLSADPLFNVTHYENVKSFLEGCRANVFDVAIMDWELPDQTGLEALKHLRTRDKHDFPVIFTTQRDSEEDIVEALNSGADDYLVKPLRKAELLARVNVARRRLGLASASTTLTLGDILVDTQARTITKQGEQVKVTQKDFDVTVHLLSNVGKVLSREYLLKAVWGVSADLNTRTVDMHVSRVRRSLGINPDMGYCITTIYQHGYRLEKISNET</sequence>
<evidence type="ECO:0000313" key="8">
    <source>
        <dbReference type="EMBL" id="ABD79847.1"/>
    </source>
</evidence>
<evidence type="ECO:0000256" key="3">
    <source>
        <dbReference type="ARBA" id="ARBA00023125"/>
    </source>
</evidence>
<evidence type="ECO:0000259" key="6">
    <source>
        <dbReference type="PROSITE" id="PS50110"/>
    </source>
</evidence>
<evidence type="ECO:0000256" key="2">
    <source>
        <dbReference type="ARBA" id="ARBA00023012"/>
    </source>
</evidence>
<feature type="modified residue" description="4-aspartylphosphate" evidence="4">
    <location>
        <position position="52"/>
    </location>
</feature>
<dbReference type="STRING" id="203122.Sde_0583"/>
<dbReference type="GO" id="GO:0006355">
    <property type="term" value="P:regulation of DNA-templated transcription"/>
    <property type="evidence" value="ECO:0007669"/>
    <property type="project" value="InterPro"/>
</dbReference>
<dbReference type="InterPro" id="IPR011006">
    <property type="entry name" value="CheY-like_superfamily"/>
</dbReference>
<evidence type="ECO:0000256" key="1">
    <source>
        <dbReference type="ARBA" id="ARBA00022553"/>
    </source>
</evidence>
<dbReference type="PROSITE" id="PS50110">
    <property type="entry name" value="RESPONSE_REGULATORY"/>
    <property type="match status" value="1"/>
</dbReference>
<reference evidence="8 9" key="1">
    <citation type="journal article" date="2008" name="PLoS Genet.">
        <title>Complete genome sequence of the complex carbohydrate-degrading marine bacterium, Saccharophagus degradans strain 2-40 T.</title>
        <authorList>
            <person name="Weiner R.M."/>
            <person name="Taylor L.E.II."/>
            <person name="Henrissat B."/>
            <person name="Hauser L."/>
            <person name="Land M."/>
            <person name="Coutinho P.M."/>
            <person name="Rancurel C."/>
            <person name="Saunders E.H."/>
            <person name="Longmire A.G."/>
            <person name="Zhang H."/>
            <person name="Bayer E.A."/>
            <person name="Gilbert H.J."/>
            <person name="Larimer F."/>
            <person name="Zhulin I.B."/>
            <person name="Ekborg N.A."/>
            <person name="Lamed R."/>
            <person name="Richardson P.M."/>
            <person name="Borovok I."/>
            <person name="Hutcheson S."/>
        </authorList>
    </citation>
    <scope>NUCLEOTIDE SEQUENCE [LARGE SCALE GENOMIC DNA]</scope>
    <source>
        <strain evidence="9">2-40 / ATCC 43961 / DSM 17024</strain>
    </source>
</reference>
<dbReference type="Pfam" id="PF00486">
    <property type="entry name" value="Trans_reg_C"/>
    <property type="match status" value="1"/>
</dbReference>
<dbReference type="GO" id="GO:0032993">
    <property type="term" value="C:protein-DNA complex"/>
    <property type="evidence" value="ECO:0007669"/>
    <property type="project" value="TreeGrafter"/>
</dbReference>
<dbReference type="InterPro" id="IPR001867">
    <property type="entry name" value="OmpR/PhoB-type_DNA-bd"/>
</dbReference>
<dbReference type="PANTHER" id="PTHR48111">
    <property type="entry name" value="REGULATOR OF RPOS"/>
    <property type="match status" value="1"/>
</dbReference>